<proteinExistence type="predicted"/>
<feature type="non-terminal residue" evidence="1">
    <location>
        <position position="1"/>
    </location>
</feature>
<sequence>KGPYTRGHWLIPPTGAKEGLFRLRAFVRRKGSRTKGWKESFYLISGGLVRICSGGGGQ</sequence>
<protein>
    <recommendedName>
        <fullName evidence="3">PH domain-containing protein</fullName>
    </recommendedName>
</protein>
<evidence type="ECO:0008006" key="3">
    <source>
        <dbReference type="Google" id="ProtNLM"/>
    </source>
</evidence>
<dbReference type="Proteomes" id="UP000823775">
    <property type="component" value="Unassembled WGS sequence"/>
</dbReference>
<evidence type="ECO:0000313" key="2">
    <source>
        <dbReference type="Proteomes" id="UP000823775"/>
    </source>
</evidence>
<comment type="caution">
    <text evidence="1">The sequence shown here is derived from an EMBL/GenBank/DDBJ whole genome shotgun (WGS) entry which is preliminary data.</text>
</comment>
<evidence type="ECO:0000313" key="1">
    <source>
        <dbReference type="EMBL" id="MCD9560519.1"/>
    </source>
</evidence>
<gene>
    <name evidence="1" type="ORF">HAX54_019216</name>
</gene>
<reference evidence="1 2" key="1">
    <citation type="journal article" date="2021" name="BMC Genomics">
        <title>Datura genome reveals duplications of psychoactive alkaloid biosynthetic genes and high mutation rate following tissue culture.</title>
        <authorList>
            <person name="Rajewski A."/>
            <person name="Carter-House D."/>
            <person name="Stajich J."/>
            <person name="Litt A."/>
        </authorList>
    </citation>
    <scope>NUCLEOTIDE SEQUENCE [LARGE SCALE GENOMIC DNA]</scope>
    <source>
        <strain evidence="1">AR-01</strain>
    </source>
</reference>
<organism evidence="1 2">
    <name type="scientific">Datura stramonium</name>
    <name type="common">Jimsonweed</name>
    <name type="synonym">Common thornapple</name>
    <dbReference type="NCBI Taxonomy" id="4076"/>
    <lineage>
        <taxon>Eukaryota</taxon>
        <taxon>Viridiplantae</taxon>
        <taxon>Streptophyta</taxon>
        <taxon>Embryophyta</taxon>
        <taxon>Tracheophyta</taxon>
        <taxon>Spermatophyta</taxon>
        <taxon>Magnoliopsida</taxon>
        <taxon>eudicotyledons</taxon>
        <taxon>Gunneridae</taxon>
        <taxon>Pentapetalae</taxon>
        <taxon>asterids</taxon>
        <taxon>lamiids</taxon>
        <taxon>Solanales</taxon>
        <taxon>Solanaceae</taxon>
        <taxon>Solanoideae</taxon>
        <taxon>Datureae</taxon>
        <taxon>Datura</taxon>
    </lineage>
</organism>
<dbReference type="EMBL" id="JACEIK010002333">
    <property type="protein sequence ID" value="MCD9560519.1"/>
    <property type="molecule type" value="Genomic_DNA"/>
</dbReference>
<name>A0ABS8UNV8_DATST</name>
<keyword evidence="2" id="KW-1185">Reference proteome</keyword>
<accession>A0ABS8UNV8</accession>